<evidence type="ECO:0000313" key="2">
    <source>
        <dbReference type="EMBL" id="KAK7748183.1"/>
    </source>
</evidence>
<dbReference type="SUPFAM" id="SSF51735">
    <property type="entry name" value="NAD(P)-binding Rossmann-fold domains"/>
    <property type="match status" value="1"/>
</dbReference>
<feature type="domain" description="NAD(P)-binding" evidence="1">
    <location>
        <begin position="29"/>
        <end position="154"/>
    </location>
</feature>
<gene>
    <name evidence="2" type="ORF">SLS53_001438</name>
</gene>
<dbReference type="InterPro" id="IPR036291">
    <property type="entry name" value="NAD(P)-bd_dom_sf"/>
</dbReference>
<organism evidence="2 3">
    <name type="scientific">Cytospora paraplurivora</name>
    <dbReference type="NCBI Taxonomy" id="2898453"/>
    <lineage>
        <taxon>Eukaryota</taxon>
        <taxon>Fungi</taxon>
        <taxon>Dikarya</taxon>
        <taxon>Ascomycota</taxon>
        <taxon>Pezizomycotina</taxon>
        <taxon>Sordariomycetes</taxon>
        <taxon>Sordariomycetidae</taxon>
        <taxon>Diaporthales</taxon>
        <taxon>Cytosporaceae</taxon>
        <taxon>Cytospora</taxon>
    </lineage>
</organism>
<reference evidence="2 3" key="1">
    <citation type="journal article" date="2023" name="PLoS ONE">
        <title>Cytospora paraplurivora sp. nov. isolated from orchards with fruit tree decline syndrome in Ontario, Canada.</title>
        <authorList>
            <person name="Ilyukhin E."/>
            <person name="Nguyen H.D.T."/>
            <person name="Castle A.J."/>
            <person name="Ellouze W."/>
        </authorList>
    </citation>
    <scope>NUCLEOTIDE SEQUENCE [LARGE SCALE GENOMIC DNA]</scope>
    <source>
        <strain evidence="2 3">FDS-564</strain>
    </source>
</reference>
<dbReference type="Pfam" id="PF13460">
    <property type="entry name" value="NAD_binding_10"/>
    <property type="match status" value="1"/>
</dbReference>
<dbReference type="AlphaFoldDB" id="A0AAN9UIQ9"/>
<evidence type="ECO:0000259" key="1">
    <source>
        <dbReference type="Pfam" id="PF13460"/>
    </source>
</evidence>
<protein>
    <recommendedName>
        <fullName evidence="1">NAD(P)-binding domain-containing protein</fullName>
    </recommendedName>
</protein>
<dbReference type="GO" id="GO:0005737">
    <property type="term" value="C:cytoplasm"/>
    <property type="evidence" value="ECO:0007669"/>
    <property type="project" value="TreeGrafter"/>
</dbReference>
<evidence type="ECO:0000313" key="3">
    <source>
        <dbReference type="Proteomes" id="UP001320245"/>
    </source>
</evidence>
<dbReference type="PANTHER" id="PTHR48079:SF6">
    <property type="entry name" value="NAD(P)-BINDING DOMAIN-CONTAINING PROTEIN-RELATED"/>
    <property type="match status" value="1"/>
</dbReference>
<dbReference type="InterPro" id="IPR016040">
    <property type="entry name" value="NAD(P)-bd_dom"/>
</dbReference>
<proteinExistence type="predicted"/>
<keyword evidence="3" id="KW-1185">Reference proteome</keyword>
<dbReference type="EMBL" id="JAJSPL020000003">
    <property type="protein sequence ID" value="KAK7748183.1"/>
    <property type="molecule type" value="Genomic_DNA"/>
</dbReference>
<accession>A0AAN9UIQ9</accession>
<dbReference type="PANTHER" id="PTHR48079">
    <property type="entry name" value="PROTEIN YEEZ"/>
    <property type="match status" value="1"/>
</dbReference>
<comment type="caution">
    <text evidence="2">The sequence shown here is derived from an EMBL/GenBank/DDBJ whole genome shotgun (WGS) entry which is preliminary data.</text>
</comment>
<dbReference type="Proteomes" id="UP001320245">
    <property type="component" value="Unassembled WGS sequence"/>
</dbReference>
<dbReference type="InterPro" id="IPR051783">
    <property type="entry name" value="NAD(P)-dependent_oxidoreduct"/>
</dbReference>
<dbReference type="Gene3D" id="3.40.50.720">
    <property type="entry name" value="NAD(P)-binding Rossmann-like Domain"/>
    <property type="match status" value="1"/>
</dbReference>
<name>A0AAN9UIQ9_9PEZI</name>
<dbReference type="GO" id="GO:0004029">
    <property type="term" value="F:aldehyde dehydrogenase (NAD+) activity"/>
    <property type="evidence" value="ECO:0007669"/>
    <property type="project" value="TreeGrafter"/>
</dbReference>
<sequence length="376" mass="41998">MGGKHPEATYRTFKMASTAQKTLFLIGPGLIGGSLLVKLKEVRPDLKLHALTRRDDQAAELKELGIEPIRGSIEDSSLIKEWVGKSDIVIHSASADDDKGVFAIVDGLKSRPKGSKRVIYIQTTGNDELARSARGLADKTIEEKTLSDLYLTDEEIDARIAPDAFHRHVDGPLRKELLNPEKEKEYNVVSSLIMPPLIYGIGSAPWYRISIQTPMVTSYMIKNGPVTLPEGHPNVWNSVWVHDLVDQYVVLLKHLETLEPGQQKSHYVFPAEKKPFLWREHFDAVAGELKRLGHPAAKKNGGQPRVLQSKEEFYEFIGGKENPYAECFSLLVWGKENSFTKPDLTASLGFKHTAKGVVDSIVNGKELEDLIKKQIN</sequence>